<gene>
    <name evidence="1" type="ORF">Zmor_014934</name>
</gene>
<protein>
    <submittedName>
        <fullName evidence="1">Uncharacterized protein</fullName>
    </submittedName>
</protein>
<dbReference type="Proteomes" id="UP001168821">
    <property type="component" value="Unassembled WGS sequence"/>
</dbReference>
<sequence length="121" mass="13705">MADGNPIEVMMKIFKVEIVLKGCRFLTTLWSVPEHCNSKTLLGIDFIKQTGMILDLTEMKWRFRDVPSWFPLIDESTMGGGLPVDAVEMEPLRENEGTELSADEKHKVFELLASNKGVFKS</sequence>
<accession>A0AA38MHH0</accession>
<reference evidence="1" key="1">
    <citation type="journal article" date="2023" name="G3 (Bethesda)">
        <title>Whole genome assemblies of Zophobas morio and Tenebrio molitor.</title>
        <authorList>
            <person name="Kaur S."/>
            <person name="Stinson S.A."/>
            <person name="diCenzo G.C."/>
        </authorList>
    </citation>
    <scope>NUCLEOTIDE SEQUENCE</scope>
    <source>
        <strain evidence="1">QUZm001</strain>
    </source>
</reference>
<comment type="caution">
    <text evidence="1">The sequence shown here is derived from an EMBL/GenBank/DDBJ whole genome shotgun (WGS) entry which is preliminary data.</text>
</comment>
<name>A0AA38MHH0_9CUCU</name>
<organism evidence="1 2">
    <name type="scientific">Zophobas morio</name>
    <dbReference type="NCBI Taxonomy" id="2755281"/>
    <lineage>
        <taxon>Eukaryota</taxon>
        <taxon>Metazoa</taxon>
        <taxon>Ecdysozoa</taxon>
        <taxon>Arthropoda</taxon>
        <taxon>Hexapoda</taxon>
        <taxon>Insecta</taxon>
        <taxon>Pterygota</taxon>
        <taxon>Neoptera</taxon>
        <taxon>Endopterygota</taxon>
        <taxon>Coleoptera</taxon>
        <taxon>Polyphaga</taxon>
        <taxon>Cucujiformia</taxon>
        <taxon>Tenebrionidae</taxon>
        <taxon>Zophobas</taxon>
    </lineage>
</organism>
<keyword evidence="2" id="KW-1185">Reference proteome</keyword>
<dbReference type="AlphaFoldDB" id="A0AA38MHH0"/>
<evidence type="ECO:0000313" key="2">
    <source>
        <dbReference type="Proteomes" id="UP001168821"/>
    </source>
</evidence>
<evidence type="ECO:0000313" key="1">
    <source>
        <dbReference type="EMBL" id="KAJ3655824.1"/>
    </source>
</evidence>
<dbReference type="EMBL" id="JALNTZ010000004">
    <property type="protein sequence ID" value="KAJ3655824.1"/>
    <property type="molecule type" value="Genomic_DNA"/>
</dbReference>
<proteinExistence type="predicted"/>